<dbReference type="PaxDb" id="1198114-AciX9_2902"/>
<dbReference type="Proteomes" id="UP000000343">
    <property type="component" value="Chromosome"/>
</dbReference>
<name>E8WZ10_GRATM</name>
<reference evidence="9" key="1">
    <citation type="submission" date="2011-01" db="EMBL/GenBank/DDBJ databases">
        <title>Complete sequence of chromosome of Acidobacterium sp. MP5ACTX9.</title>
        <authorList>
            <consortium name="US DOE Joint Genome Institute"/>
            <person name="Lucas S."/>
            <person name="Copeland A."/>
            <person name="Lapidus A."/>
            <person name="Cheng J.-F."/>
            <person name="Goodwin L."/>
            <person name="Pitluck S."/>
            <person name="Teshima H."/>
            <person name="Detter J.C."/>
            <person name="Han C."/>
            <person name="Tapia R."/>
            <person name="Land M."/>
            <person name="Hauser L."/>
            <person name="Kyrpides N."/>
            <person name="Ivanova N."/>
            <person name="Ovchinnikova G."/>
            <person name="Pagani I."/>
            <person name="Rawat S.R."/>
            <person name="Mannisto M."/>
            <person name="Haggblom M.M."/>
            <person name="Woyke T."/>
        </authorList>
    </citation>
    <scope>NUCLEOTIDE SEQUENCE [LARGE SCALE GENOMIC DNA]</scope>
    <source>
        <strain evidence="9">MP5ACTX9</strain>
    </source>
</reference>
<dbReference type="AlphaFoldDB" id="E8WZ10"/>
<dbReference type="PROSITE" id="PS51318">
    <property type="entry name" value="TAT"/>
    <property type="match status" value="1"/>
</dbReference>
<dbReference type="HOGENOM" id="CLU_004498_8_3_0"/>
<dbReference type="Gene3D" id="3.50.50.60">
    <property type="entry name" value="FAD/NAD(P)-binding domain"/>
    <property type="match status" value="1"/>
</dbReference>
<comment type="similarity">
    <text evidence="2">Belongs to the tryptophan 2-monooxygenase family.</text>
</comment>
<dbReference type="InterPro" id="IPR006311">
    <property type="entry name" value="TAT_signal"/>
</dbReference>
<dbReference type="RefSeq" id="WP_013581240.1">
    <property type="nucleotide sequence ID" value="NC_015064.1"/>
</dbReference>
<dbReference type="Gene3D" id="3.90.660.10">
    <property type="match status" value="1"/>
</dbReference>
<dbReference type="GO" id="GO:0009851">
    <property type="term" value="P:auxin biosynthetic process"/>
    <property type="evidence" value="ECO:0007669"/>
    <property type="project" value="UniProtKB-KW"/>
</dbReference>
<keyword evidence="8" id="KW-0560">Oxidoreductase</keyword>
<proteinExistence type="inferred from homology"/>
<organism evidence="9">
    <name type="scientific">Granulicella tundricola (strain ATCC BAA-1859 / DSM 23138 / MP5ACTX9)</name>
    <dbReference type="NCBI Taxonomy" id="1198114"/>
    <lineage>
        <taxon>Bacteria</taxon>
        <taxon>Pseudomonadati</taxon>
        <taxon>Acidobacteriota</taxon>
        <taxon>Terriglobia</taxon>
        <taxon>Terriglobales</taxon>
        <taxon>Acidobacteriaceae</taxon>
        <taxon>Granulicella</taxon>
    </lineage>
</organism>
<dbReference type="EC" id="1.13.12.3" evidence="3"/>
<evidence type="ECO:0000256" key="2">
    <source>
        <dbReference type="ARBA" id="ARBA00005833"/>
    </source>
</evidence>
<evidence type="ECO:0000256" key="1">
    <source>
        <dbReference type="ARBA" id="ARBA00004814"/>
    </source>
</evidence>
<evidence type="ECO:0000256" key="4">
    <source>
        <dbReference type="ARBA" id="ARBA00017871"/>
    </source>
</evidence>
<dbReference type="SUPFAM" id="SSF54373">
    <property type="entry name" value="FAD-linked reductases, C-terminal domain"/>
    <property type="match status" value="1"/>
</dbReference>
<dbReference type="SUPFAM" id="SSF51905">
    <property type="entry name" value="FAD/NAD(P)-binding domain"/>
    <property type="match status" value="1"/>
</dbReference>
<protein>
    <recommendedName>
        <fullName evidence="4">Tryptophan 2-monooxygenase</fullName>
        <ecNumber evidence="3">1.13.12.3</ecNumber>
    </recommendedName>
</protein>
<dbReference type="InterPro" id="IPR036188">
    <property type="entry name" value="FAD/NAD-bd_sf"/>
</dbReference>
<dbReference type="Pfam" id="PF01593">
    <property type="entry name" value="Amino_oxidase"/>
    <property type="match status" value="1"/>
</dbReference>
<gene>
    <name evidence="8" type="ordered locus">AciX9_2902</name>
</gene>
<accession>E8WZ10</accession>
<keyword evidence="9" id="KW-1185">Reference proteome</keyword>
<dbReference type="InterPro" id="IPR002937">
    <property type="entry name" value="Amino_oxidase"/>
</dbReference>
<dbReference type="STRING" id="1198114.AciX9_2902"/>
<evidence type="ECO:0000313" key="9">
    <source>
        <dbReference type="Proteomes" id="UP000000343"/>
    </source>
</evidence>
<keyword evidence="5" id="KW-0073">Auxin biosynthesis</keyword>
<evidence type="ECO:0000313" key="8">
    <source>
        <dbReference type="EMBL" id="ADW69925.1"/>
    </source>
</evidence>
<dbReference type="eggNOG" id="COG1231">
    <property type="taxonomic scope" value="Bacteria"/>
</dbReference>
<dbReference type="Gene3D" id="1.20.1440.240">
    <property type="match status" value="1"/>
</dbReference>
<dbReference type="PANTHER" id="PTHR10742">
    <property type="entry name" value="FLAVIN MONOAMINE OXIDASE"/>
    <property type="match status" value="1"/>
</dbReference>
<dbReference type="GO" id="GO:0050361">
    <property type="term" value="F:tryptophan 2-monooxygenase activity"/>
    <property type="evidence" value="ECO:0007669"/>
    <property type="project" value="UniProtKB-EC"/>
</dbReference>
<sequence>MGITRRGFLTRVGQAGGYSATMIAMQSLGLMPAKALEAPNFAAAPGTGNGVKVVILGGGIAGLVAAYEMKALGYECTVLEARERPGGRNWSVRGGDKITFTDGTTQTCEFDAGHYQNVGPARLPSVHKTILGYCKKLGVELQVEVNTSRSSFLQNDAANGGKPVIQRQAINDTRGHVSELLMKCMKQGALDQEMDKTDRDKMLSFLRTYGSLDDAGKYKGGDRAGYKVLPGAGDQVGEPSDPIDMHTLLDESFWNGMLFEETFDMQATMFQPVGGMDRIPYAFAKALGDTVQYSSPVTEIRKSGKGVKIGYKQTGVAKFIEADYCICAMPLTILKKTPNDFAAPYKKVIEECTYASAYKVAWESRRFWEQDYNIYGGLEFVNTGCSPIWFPSANMFSERGVVVSGYTDESNSPFGKLAMPEKLVESRKSIERLHPGHGKELEKPIYVGWGKIPYNEGSWIRAYGPGQGRGPAATITRTGTPTETKRAATATNEGYETLIQPDGPIYFAGCHVSHIVAWQEGAALSSLRAVGLINDKVKAARA</sequence>
<dbReference type="OrthoDB" id="25353at2"/>
<comment type="pathway">
    <text evidence="1">Plant hormone metabolism; auxin biosynthesis.</text>
</comment>
<feature type="domain" description="Amine oxidase" evidence="7">
    <location>
        <begin position="60"/>
        <end position="533"/>
    </location>
</feature>
<evidence type="ECO:0000256" key="5">
    <source>
        <dbReference type="ARBA" id="ARBA00023070"/>
    </source>
</evidence>
<dbReference type="KEGG" id="acm:AciX9_2902"/>
<evidence type="ECO:0000256" key="6">
    <source>
        <dbReference type="ARBA" id="ARBA00047321"/>
    </source>
</evidence>
<dbReference type="EMBL" id="CP002480">
    <property type="protein sequence ID" value="ADW69925.1"/>
    <property type="molecule type" value="Genomic_DNA"/>
</dbReference>
<dbReference type="InterPro" id="IPR050281">
    <property type="entry name" value="Flavin_monoamine_oxidase"/>
</dbReference>
<evidence type="ECO:0000256" key="3">
    <source>
        <dbReference type="ARBA" id="ARBA00012535"/>
    </source>
</evidence>
<comment type="catalytic activity">
    <reaction evidence="6">
        <text>L-tryptophan + O2 = indole-3-acetamide + CO2 + H2O</text>
        <dbReference type="Rhea" id="RHEA:16165"/>
        <dbReference type="ChEBI" id="CHEBI:15377"/>
        <dbReference type="ChEBI" id="CHEBI:15379"/>
        <dbReference type="ChEBI" id="CHEBI:16031"/>
        <dbReference type="ChEBI" id="CHEBI:16526"/>
        <dbReference type="ChEBI" id="CHEBI:57912"/>
        <dbReference type="EC" id="1.13.12.3"/>
    </reaction>
</comment>
<dbReference type="PANTHER" id="PTHR10742:SF410">
    <property type="entry name" value="LYSINE-SPECIFIC HISTONE DEMETHYLASE 2"/>
    <property type="match status" value="1"/>
</dbReference>
<evidence type="ECO:0000259" key="7">
    <source>
        <dbReference type="Pfam" id="PF01593"/>
    </source>
</evidence>